<reference evidence="2 3" key="1">
    <citation type="journal article" date="2023" name="Commun. Biol.">
        <title>Genome analysis of Parmales, the sister group of diatoms, reveals the evolutionary specialization of diatoms from phago-mixotrophs to photoautotrophs.</title>
        <authorList>
            <person name="Ban H."/>
            <person name="Sato S."/>
            <person name="Yoshikawa S."/>
            <person name="Yamada K."/>
            <person name="Nakamura Y."/>
            <person name="Ichinomiya M."/>
            <person name="Sato N."/>
            <person name="Blanc-Mathieu R."/>
            <person name="Endo H."/>
            <person name="Kuwata A."/>
            <person name="Ogata H."/>
        </authorList>
    </citation>
    <scope>NUCLEOTIDE SEQUENCE [LARGE SCALE GENOMIC DNA]</scope>
</reference>
<proteinExistence type="predicted"/>
<comment type="caution">
    <text evidence="2">The sequence shown here is derived from an EMBL/GenBank/DDBJ whole genome shotgun (WGS) entry which is preliminary data.</text>
</comment>
<name>A0ABQ6M3B5_9STRA</name>
<sequence length="435" mass="48507">MNVGALLLALPLLHGLLLTCYHLFLVPPTPSHLTGPVAVLPDLLTSEQARSLRRLLREMGLSGLDSNLADSKATLPEHEHVGEAEPIGPNGTCSHPFLVPSLNRTECVLAQRIDIGKHYLTTGGVYGLKDTYDVSIGRLQSFGRYLFDLSEFPAVEELFGSRDFKEAAVGTCPAHKPLIDPFQFNLIIQVPGQTVATHVDGVYFLGADRFRFPQWLLTAMQFSGLFADRFIDQIQIVAYFHEWEPSSRPDAKGEFIYYPNGTKGDVLRADPTPRSGNAVDGSKVIHAAAPYYPGTLPPQLDKSKDNKLIFAGKGRWEIHSDRELVQAYKEDELRSTIVFRARCFEDEEAMARFKEKRPEDKLELEDIIETLKKGMGGWVEEGASRLDLALAILDHYVAYPPPEPRETLVPFNYCIVGKLFPPAKPLLKLACTDFD</sequence>
<keyword evidence="3" id="KW-1185">Reference proteome</keyword>
<evidence type="ECO:0000313" key="3">
    <source>
        <dbReference type="Proteomes" id="UP001165060"/>
    </source>
</evidence>
<keyword evidence="1" id="KW-0732">Signal</keyword>
<organism evidence="2 3">
    <name type="scientific">Tetraparma gracilis</name>
    <dbReference type="NCBI Taxonomy" id="2962635"/>
    <lineage>
        <taxon>Eukaryota</taxon>
        <taxon>Sar</taxon>
        <taxon>Stramenopiles</taxon>
        <taxon>Ochrophyta</taxon>
        <taxon>Bolidophyceae</taxon>
        <taxon>Parmales</taxon>
        <taxon>Triparmaceae</taxon>
        <taxon>Tetraparma</taxon>
    </lineage>
</organism>
<accession>A0ABQ6M3B5</accession>
<evidence type="ECO:0000256" key="1">
    <source>
        <dbReference type="SAM" id="SignalP"/>
    </source>
</evidence>
<gene>
    <name evidence="2" type="ORF">TeGR_g11622</name>
</gene>
<evidence type="ECO:0000313" key="2">
    <source>
        <dbReference type="EMBL" id="GMI18852.1"/>
    </source>
</evidence>
<feature type="chain" id="PRO_5045788214" evidence="1">
    <location>
        <begin position="16"/>
        <end position="435"/>
    </location>
</feature>
<dbReference type="EMBL" id="BRYB01004909">
    <property type="protein sequence ID" value="GMI18852.1"/>
    <property type="molecule type" value="Genomic_DNA"/>
</dbReference>
<dbReference type="Proteomes" id="UP001165060">
    <property type="component" value="Unassembled WGS sequence"/>
</dbReference>
<feature type="signal peptide" evidence="1">
    <location>
        <begin position="1"/>
        <end position="15"/>
    </location>
</feature>
<protein>
    <submittedName>
        <fullName evidence="2">Uncharacterized protein</fullName>
    </submittedName>
</protein>